<dbReference type="PANTHER" id="PTHR43649:SF14">
    <property type="entry name" value="BLR3389 PROTEIN"/>
    <property type="match status" value="1"/>
</dbReference>
<proteinExistence type="inferred from homology"/>
<evidence type="ECO:0000256" key="1">
    <source>
        <dbReference type="ARBA" id="ARBA00004418"/>
    </source>
</evidence>
<protein>
    <submittedName>
        <fullName evidence="3">ABC transporter substrate-binding protein</fullName>
    </submittedName>
</protein>
<comment type="similarity">
    <text evidence="2">Belongs to the bacterial solute-binding protein 1 family.</text>
</comment>
<organism evidence="3 4">
    <name type="scientific">Kushneria aurantia</name>
    <dbReference type="NCBI Taxonomy" id="504092"/>
    <lineage>
        <taxon>Bacteria</taxon>
        <taxon>Pseudomonadati</taxon>
        <taxon>Pseudomonadota</taxon>
        <taxon>Gammaproteobacteria</taxon>
        <taxon>Oceanospirillales</taxon>
        <taxon>Halomonadaceae</taxon>
        <taxon>Kushneria</taxon>
    </lineage>
</organism>
<evidence type="ECO:0000313" key="3">
    <source>
        <dbReference type="EMBL" id="MFC0268986.1"/>
    </source>
</evidence>
<dbReference type="InterPro" id="IPR006311">
    <property type="entry name" value="TAT_signal"/>
</dbReference>
<comment type="subcellular location">
    <subcellularLocation>
        <location evidence="1">Periplasm</location>
    </subcellularLocation>
</comment>
<dbReference type="InterPro" id="IPR050490">
    <property type="entry name" value="Bact_solute-bd_prot1"/>
</dbReference>
<dbReference type="Proteomes" id="UP001589814">
    <property type="component" value="Unassembled WGS sequence"/>
</dbReference>
<dbReference type="PANTHER" id="PTHR43649">
    <property type="entry name" value="ARABINOSE-BINDING PROTEIN-RELATED"/>
    <property type="match status" value="1"/>
</dbReference>
<dbReference type="InterPro" id="IPR006059">
    <property type="entry name" value="SBP"/>
</dbReference>
<evidence type="ECO:0000256" key="2">
    <source>
        <dbReference type="ARBA" id="ARBA00008520"/>
    </source>
</evidence>
<keyword evidence="4" id="KW-1185">Reference proteome</keyword>
<comment type="caution">
    <text evidence="3">The sequence shown here is derived from an EMBL/GenBank/DDBJ whole genome shotgun (WGS) entry which is preliminary data.</text>
</comment>
<dbReference type="Pfam" id="PF01547">
    <property type="entry name" value="SBP_bac_1"/>
    <property type="match status" value="1"/>
</dbReference>
<dbReference type="RefSeq" id="WP_019951430.1">
    <property type="nucleotide sequence ID" value="NZ_JBHLVX010000050.1"/>
</dbReference>
<gene>
    <name evidence="3" type="ORF">ACFFHW_13485</name>
</gene>
<accession>A0ABV6G6D6</accession>
<reference evidence="3 4" key="1">
    <citation type="submission" date="2024-09" db="EMBL/GenBank/DDBJ databases">
        <authorList>
            <person name="Sun Q."/>
            <person name="Mori K."/>
        </authorList>
    </citation>
    <scope>NUCLEOTIDE SEQUENCE [LARGE SCALE GENOMIC DNA]</scope>
    <source>
        <strain evidence="3 4">CCM 7415</strain>
    </source>
</reference>
<dbReference type="SUPFAM" id="SSF53850">
    <property type="entry name" value="Periplasmic binding protein-like II"/>
    <property type="match status" value="1"/>
</dbReference>
<dbReference type="Gene3D" id="3.40.190.10">
    <property type="entry name" value="Periplasmic binding protein-like II"/>
    <property type="match status" value="2"/>
</dbReference>
<name>A0ABV6G6D6_9GAMM</name>
<dbReference type="EMBL" id="JBHLVX010000050">
    <property type="protein sequence ID" value="MFC0268986.1"/>
    <property type="molecule type" value="Genomic_DNA"/>
</dbReference>
<sequence>MAEVCHSITRRRLVQALGSGLLLSGLGVPALAASKELTIISDLDTPQYLVFRELAETFGQQSGISVTVNNLAHEANKTAIGNYLVADPPDICFWFSGQRMRQFVKLGLFSDISTLVERENYASVLGPLLDAVTVDGRQYGLPLGGLFWGLYYRADIFAQHGLTPPETFDDFYRTCNSAKAAGLIPVSMGTREQWPAAGWFDHLDLRINGLDRHMALMRGEMAYTDTALDAVFEQWAQMIHDDLFLHNGTSYGWQQAASFLGQGKAAMMDLGNFITTALSPEAVEQLRLIRFPMYDSAIGPFEDFATNSVHIPKRAQHPELAREFLAYFYQPEVLSRFVGALSGVPPRSDMSVGDDPLARTATQLLRNTQGTSQYFDRDTPPQMAEAGLKGFQQFTVYPDREAAIRQQLERVRQRAYAS</sequence>
<dbReference type="PROSITE" id="PS51318">
    <property type="entry name" value="TAT"/>
    <property type="match status" value="1"/>
</dbReference>
<evidence type="ECO:0000313" key="4">
    <source>
        <dbReference type="Proteomes" id="UP001589814"/>
    </source>
</evidence>